<sequence length="150" mass="16114">MTSSTDTRSSSPSSQDLPGGPPSTISQQTPPPPQGPRWGPTPRLSPIAHRPSMQGGEAPHTPVVTLPPTNSPFTRGQYADPLRAPPTPLWKTRPQSGPAQLKNTAGSYGLGSVAQPHPQPTPQPADEPILPWQWQTKTQRVMINDGVDRR</sequence>
<feature type="compositionally biased region" description="Polar residues" evidence="1">
    <location>
        <begin position="93"/>
        <end position="106"/>
    </location>
</feature>
<evidence type="ECO:0000313" key="2">
    <source>
        <dbReference type="EMBL" id="KAK0475216.1"/>
    </source>
</evidence>
<evidence type="ECO:0000256" key="1">
    <source>
        <dbReference type="SAM" id="MobiDB-lite"/>
    </source>
</evidence>
<evidence type="ECO:0000313" key="3">
    <source>
        <dbReference type="Proteomes" id="UP001175227"/>
    </source>
</evidence>
<proteinExistence type="predicted"/>
<organism evidence="2 3">
    <name type="scientific">Armillaria novae-zelandiae</name>
    <dbReference type="NCBI Taxonomy" id="153914"/>
    <lineage>
        <taxon>Eukaryota</taxon>
        <taxon>Fungi</taxon>
        <taxon>Dikarya</taxon>
        <taxon>Basidiomycota</taxon>
        <taxon>Agaricomycotina</taxon>
        <taxon>Agaricomycetes</taxon>
        <taxon>Agaricomycetidae</taxon>
        <taxon>Agaricales</taxon>
        <taxon>Marasmiineae</taxon>
        <taxon>Physalacriaceae</taxon>
        <taxon>Armillaria</taxon>
    </lineage>
</organism>
<feature type="region of interest" description="Disordered" evidence="1">
    <location>
        <begin position="1"/>
        <end position="131"/>
    </location>
</feature>
<comment type="caution">
    <text evidence="2">The sequence shown here is derived from an EMBL/GenBank/DDBJ whole genome shotgun (WGS) entry which is preliminary data.</text>
</comment>
<name>A0AA39P0D2_9AGAR</name>
<dbReference type="EMBL" id="JAUEPR010000024">
    <property type="protein sequence ID" value="KAK0475216.1"/>
    <property type="molecule type" value="Genomic_DNA"/>
</dbReference>
<feature type="compositionally biased region" description="Low complexity" evidence="1">
    <location>
        <begin position="1"/>
        <end position="28"/>
    </location>
</feature>
<dbReference type="Proteomes" id="UP001175227">
    <property type="component" value="Unassembled WGS sequence"/>
</dbReference>
<reference evidence="2" key="1">
    <citation type="submission" date="2023-06" db="EMBL/GenBank/DDBJ databases">
        <authorList>
            <consortium name="Lawrence Berkeley National Laboratory"/>
            <person name="Ahrendt S."/>
            <person name="Sahu N."/>
            <person name="Indic B."/>
            <person name="Wong-Bajracharya J."/>
            <person name="Merenyi Z."/>
            <person name="Ke H.-M."/>
            <person name="Monk M."/>
            <person name="Kocsube S."/>
            <person name="Drula E."/>
            <person name="Lipzen A."/>
            <person name="Balint B."/>
            <person name="Henrissat B."/>
            <person name="Andreopoulos B."/>
            <person name="Martin F.M."/>
            <person name="Harder C.B."/>
            <person name="Rigling D."/>
            <person name="Ford K.L."/>
            <person name="Foster G.D."/>
            <person name="Pangilinan J."/>
            <person name="Papanicolaou A."/>
            <person name="Barry K."/>
            <person name="LaButti K."/>
            <person name="Viragh M."/>
            <person name="Koriabine M."/>
            <person name="Yan M."/>
            <person name="Riley R."/>
            <person name="Champramary S."/>
            <person name="Plett K.L."/>
            <person name="Tsai I.J."/>
            <person name="Slot J."/>
            <person name="Sipos G."/>
            <person name="Plett J."/>
            <person name="Nagy L.G."/>
            <person name="Grigoriev I.V."/>
        </authorList>
    </citation>
    <scope>NUCLEOTIDE SEQUENCE</scope>
    <source>
        <strain evidence="2">ICMP 16352</strain>
    </source>
</reference>
<dbReference type="AlphaFoldDB" id="A0AA39P0D2"/>
<protein>
    <submittedName>
        <fullName evidence="2">Uncharacterized protein</fullName>
    </submittedName>
</protein>
<gene>
    <name evidence="2" type="ORF">IW261DRAFT_1568141</name>
</gene>
<keyword evidence="3" id="KW-1185">Reference proteome</keyword>
<accession>A0AA39P0D2</accession>